<dbReference type="InterPro" id="IPR017221">
    <property type="entry name" value="DUF34/NIF3_bac"/>
</dbReference>
<evidence type="ECO:0000313" key="6">
    <source>
        <dbReference type="Proteomes" id="UP001589854"/>
    </source>
</evidence>
<evidence type="ECO:0000256" key="4">
    <source>
        <dbReference type="PIRNR" id="PIRNR037489"/>
    </source>
</evidence>
<keyword evidence="6" id="KW-1185">Reference proteome</keyword>
<name>A0ABV6G8R1_9BACI</name>
<dbReference type="PANTHER" id="PTHR13799:SF14">
    <property type="entry name" value="GTP CYCLOHYDROLASE 1 TYPE 2 HOMOLOG"/>
    <property type="match status" value="1"/>
</dbReference>
<comment type="similarity">
    <text evidence="1 4">Belongs to the GTP cyclohydrolase I type 2/NIF3 family.</text>
</comment>
<dbReference type="EMBL" id="JBHLVO010000001">
    <property type="protein sequence ID" value="MFC0270031.1"/>
    <property type="molecule type" value="Genomic_DNA"/>
</dbReference>
<dbReference type="InterPro" id="IPR036069">
    <property type="entry name" value="DUF34/NIF3_sf"/>
</dbReference>
<dbReference type="Proteomes" id="UP001589854">
    <property type="component" value="Unassembled WGS sequence"/>
</dbReference>
<dbReference type="InterPro" id="IPR015867">
    <property type="entry name" value="N-reg_PII/ATP_PRibTrfase_C"/>
</dbReference>
<dbReference type="Gene3D" id="3.30.70.120">
    <property type="match status" value="1"/>
</dbReference>
<dbReference type="SUPFAM" id="SSF102705">
    <property type="entry name" value="NIF3 (NGG1p interacting factor 3)-like"/>
    <property type="match status" value="1"/>
</dbReference>
<dbReference type="RefSeq" id="WP_378929587.1">
    <property type="nucleotide sequence ID" value="NZ_JBHLVO010000001.1"/>
</dbReference>
<dbReference type="InterPro" id="IPR002678">
    <property type="entry name" value="DUF34/NIF3"/>
</dbReference>
<evidence type="ECO:0000256" key="2">
    <source>
        <dbReference type="ARBA" id="ARBA00022112"/>
    </source>
</evidence>
<reference evidence="5 6" key="1">
    <citation type="submission" date="2024-09" db="EMBL/GenBank/DDBJ databases">
        <authorList>
            <person name="Sun Q."/>
            <person name="Mori K."/>
        </authorList>
    </citation>
    <scope>NUCLEOTIDE SEQUENCE [LARGE SCALE GENOMIC DNA]</scope>
    <source>
        <strain evidence="5 6">CCM 7228</strain>
    </source>
</reference>
<dbReference type="PANTHER" id="PTHR13799">
    <property type="entry name" value="NGG1 INTERACTING FACTOR 3"/>
    <property type="match status" value="1"/>
</dbReference>
<keyword evidence="3 4" id="KW-0479">Metal-binding</keyword>
<dbReference type="PIRSF" id="PIRSF037489">
    <property type="entry name" value="UCP037489_NIF3_YqfO"/>
    <property type="match status" value="1"/>
</dbReference>
<evidence type="ECO:0000256" key="1">
    <source>
        <dbReference type="ARBA" id="ARBA00006964"/>
    </source>
</evidence>
<comment type="caution">
    <text evidence="5">The sequence shown here is derived from an EMBL/GenBank/DDBJ whole genome shotgun (WGS) entry which is preliminary data.</text>
</comment>
<dbReference type="Pfam" id="PF01784">
    <property type="entry name" value="DUF34_NIF3"/>
    <property type="match status" value="1"/>
</dbReference>
<organism evidence="5 6">
    <name type="scientific">Metabacillus herbersteinensis</name>
    <dbReference type="NCBI Taxonomy" id="283816"/>
    <lineage>
        <taxon>Bacteria</taxon>
        <taxon>Bacillati</taxon>
        <taxon>Bacillota</taxon>
        <taxon>Bacilli</taxon>
        <taxon>Bacillales</taxon>
        <taxon>Bacillaceae</taxon>
        <taxon>Metabacillus</taxon>
    </lineage>
</organism>
<proteinExistence type="inferred from homology"/>
<accession>A0ABV6G8R1</accession>
<dbReference type="NCBIfam" id="TIGR00486">
    <property type="entry name" value="YbgI_SA1388"/>
    <property type="match status" value="1"/>
</dbReference>
<protein>
    <recommendedName>
        <fullName evidence="2 4">GTP cyclohydrolase 1 type 2 homolog</fullName>
    </recommendedName>
</protein>
<evidence type="ECO:0000313" key="5">
    <source>
        <dbReference type="EMBL" id="MFC0270031.1"/>
    </source>
</evidence>
<dbReference type="Gene3D" id="3.40.1390.30">
    <property type="entry name" value="NIF3 (NGG1p interacting factor 3)-like"/>
    <property type="match status" value="1"/>
</dbReference>
<evidence type="ECO:0000256" key="3">
    <source>
        <dbReference type="ARBA" id="ARBA00022723"/>
    </source>
</evidence>
<sequence length="373" mass="40928">MSKVPNGFEVISLFESFSPKAYAVEGDKIGLQIGTLNKPIKQIMVTLDVLEEVVDEAIAKNIDLIIAHHPPIFRPLKQLTTDSAPGRILEKCMKHDIAVYAAHTNLDVATGGVNDLLAELLGLTDTKVLVPTYAETFKKLVVFVPEAHEEVVRDALGNAGCGHIGNYSHCAFSTAGKGSFLPLEAAKPFIGEKGNMEYVNEIRIETVLPASIENRVVKAMLAAHPYEEVAFDLYPLNQQKESLGLGRIGELEKEMTLTQFAEHVKRVFDVENVRMVGKPTDVVRRVAVLGGDGNKYIQQAKFKGADVYVTGDLYFHVAHDAMMLGLNVIDPGHHVEKVMINGVTKVLLSMCDEKGYEVSVLPSEVDTNPFTFI</sequence>
<gene>
    <name evidence="5" type="ORF">ACFFIX_00970</name>
</gene>